<keyword evidence="3 7" id="KW-0547">Nucleotide-binding</keyword>
<dbReference type="GO" id="GO:0051754">
    <property type="term" value="P:meiotic sister chromatid cohesion, centromeric"/>
    <property type="evidence" value="ECO:0007669"/>
    <property type="project" value="TreeGrafter"/>
</dbReference>
<evidence type="ECO:0000256" key="5">
    <source>
        <dbReference type="ARBA" id="ARBA00022840"/>
    </source>
</evidence>
<accession>A0A3P6UTF9</accession>
<evidence type="ECO:0000256" key="7">
    <source>
        <dbReference type="PROSITE-ProRule" id="PRU10141"/>
    </source>
</evidence>
<dbReference type="AlphaFoldDB" id="A0A3P6UTF9"/>
<dbReference type="PROSITE" id="PS00107">
    <property type="entry name" value="PROTEIN_KINASE_ATP"/>
    <property type="match status" value="1"/>
</dbReference>
<dbReference type="InterPro" id="IPR017441">
    <property type="entry name" value="Protein_kinase_ATP_BS"/>
</dbReference>
<dbReference type="GO" id="GO:0007094">
    <property type="term" value="P:mitotic spindle assembly checkpoint signaling"/>
    <property type="evidence" value="ECO:0007669"/>
    <property type="project" value="InterPro"/>
</dbReference>
<feature type="compositionally biased region" description="Basic and acidic residues" evidence="8">
    <location>
        <begin position="532"/>
        <end position="546"/>
    </location>
</feature>
<dbReference type="SMART" id="SM00220">
    <property type="entry name" value="S_TKc"/>
    <property type="match status" value="1"/>
</dbReference>
<dbReference type="GO" id="GO:0000776">
    <property type="term" value="C:kinetochore"/>
    <property type="evidence" value="ECO:0007669"/>
    <property type="project" value="UniProtKB-KW"/>
</dbReference>
<feature type="binding site" evidence="7">
    <location>
        <position position="766"/>
    </location>
    <ligand>
        <name>ATP</name>
        <dbReference type="ChEBI" id="CHEBI:30616"/>
    </ligand>
</feature>
<evidence type="ECO:0000313" key="11">
    <source>
        <dbReference type="Proteomes" id="UP000277928"/>
    </source>
</evidence>
<evidence type="ECO:0000256" key="8">
    <source>
        <dbReference type="SAM" id="MobiDB-lite"/>
    </source>
</evidence>
<dbReference type="Gene3D" id="1.10.510.10">
    <property type="entry name" value="Transferase(Phosphotransferase) domain 1"/>
    <property type="match status" value="1"/>
</dbReference>
<dbReference type="InterPro" id="IPR015661">
    <property type="entry name" value="Bub1/Mad3"/>
</dbReference>
<keyword evidence="6" id="KW-0137">Centromere</keyword>
<dbReference type="OrthoDB" id="248495at2759"/>
<dbReference type="GO" id="GO:0032991">
    <property type="term" value="C:protein-containing complex"/>
    <property type="evidence" value="ECO:0007669"/>
    <property type="project" value="UniProtKB-ARBA"/>
</dbReference>
<name>A0A3P6UTF9_LITSI</name>
<dbReference type="PROSITE" id="PS50011">
    <property type="entry name" value="PROTEIN_KINASE_DOM"/>
    <property type="match status" value="1"/>
</dbReference>
<dbReference type="OMA" id="AIVYEYH"/>
<evidence type="ECO:0000256" key="2">
    <source>
        <dbReference type="ARBA" id="ARBA00022454"/>
    </source>
</evidence>
<evidence type="ECO:0000259" key="9">
    <source>
        <dbReference type="PROSITE" id="PS50011"/>
    </source>
</evidence>
<keyword evidence="4" id="KW-0995">Kinetochore</keyword>
<dbReference type="Gene3D" id="1.25.40.430">
    <property type="match status" value="1"/>
</dbReference>
<dbReference type="GO" id="GO:0004672">
    <property type="term" value="F:protein kinase activity"/>
    <property type="evidence" value="ECO:0007669"/>
    <property type="project" value="InterPro"/>
</dbReference>
<evidence type="ECO:0000256" key="6">
    <source>
        <dbReference type="ARBA" id="ARBA00023328"/>
    </source>
</evidence>
<dbReference type="STRING" id="42156.A0A3P6UTF9"/>
<feature type="region of interest" description="Disordered" evidence="8">
    <location>
        <begin position="524"/>
        <end position="558"/>
    </location>
</feature>
<keyword evidence="2" id="KW-0158">Chromosome</keyword>
<dbReference type="PANTHER" id="PTHR14030">
    <property type="entry name" value="MITOTIC CHECKPOINT SERINE/THREONINE-PROTEIN KINASE BUB1"/>
    <property type="match status" value="1"/>
</dbReference>
<evidence type="ECO:0000313" key="10">
    <source>
        <dbReference type="EMBL" id="VDK80751.1"/>
    </source>
</evidence>
<dbReference type="GO" id="GO:0005524">
    <property type="term" value="F:ATP binding"/>
    <property type="evidence" value="ECO:0007669"/>
    <property type="project" value="UniProtKB-UniRule"/>
</dbReference>
<dbReference type="Pfam" id="PF00069">
    <property type="entry name" value="Pkinase"/>
    <property type="match status" value="1"/>
</dbReference>
<dbReference type="InterPro" id="IPR011009">
    <property type="entry name" value="Kinase-like_dom_sf"/>
</dbReference>
<sequence>MQNCTPNSNSTEFFGSRLPRAPGLQPVLQVASRVLRLSYSALLYYYSVGRLLEREGFANSSKSMVLGFFESLPSFVKTLPETKQLDYVVNQLKWMEKNFEDEENYHRLRKAAMETVLRYSVESNPFYNDERLLYVFCIVGKLSRTMGMKLVMEELHNRKQFYELAEFYVKWGEIYAEEKNRSRFNEIWNEAVKANAKPTSRVDEAFRAMLYQYFEMDDELTANLFKKPDLSKDSRVVFGNVEVTSMEQKASEDGECLTKLTYSSRIKSHLKIIDEQQSVEEIFAEAGNYTLHSDVPQSRMSVSKLSAISEERSGCISGSLMNPSNNVELMKSVQPSVDDTVDNLFMLASHAGTGNNVLVETDVLTDKPTECPQSSHLTLHGTSFTEKFLSKAMRDFSSTVPVPPPRSGMRFFLGIHHETDETTVLQETDLNESIQAHFLPAAKKTKFEVYMEEMEPTKQLEPFAVYSDENIVPSSGSSQKRLSTELDLGYQKNINIHYDDTCESHPAFRKPAITAHVCRSSTLGKAGSASSLEHDNETLTEVEKRKCGGVKPPLPDRVDEETLAGLNKMAKTGAVTSTPANGFAPPIEDPIEESFRPLPSNAADPFFQKSMFDEALVANTAFGRRMSMSEQRRNTLTKLSQKVGIENIVGCKKTGLPANNINEGLRRLSIALNDKDSNEIGHGNLGSHPDSEINPWDEKLRDNIMSSQRFWPANVHDFSEKCSRVSPGAAVVLGGERFDIECLIGEGGFARVYKSKSEDGNFYAIKFEMPPCRWEIYACETLRIRMPKGMLDGIMNIRDAYIFSNASAIVYEYHKHGNLLDMRNKLQVKNMSCSGLLTVYLAWEISRILEAVHNAQIIHGDVKPDNFMILHRLNEDATVEQICDKKTFVLKLIDWGRAIDMNSLKGHTFRGKAGTVDFDCSEMQDGRPWTYQTDFYGFVSTLHVIIYGKYMKTYRNTAGRYSATSVMKRRWPQRELLADIFDMCLNITDCESIPKWSTITDGLENNIRYWVTEDRKVWKQAARELNAGITL</sequence>
<protein>
    <recommendedName>
        <fullName evidence="9">Protein kinase domain-containing protein</fullName>
    </recommendedName>
</protein>
<keyword evidence="5 7" id="KW-0067">ATP-binding</keyword>
<gene>
    <name evidence="10" type="ORF">NLS_LOCUS5037</name>
</gene>
<organism evidence="10 11">
    <name type="scientific">Litomosoides sigmodontis</name>
    <name type="common">Filarial nematode worm</name>
    <dbReference type="NCBI Taxonomy" id="42156"/>
    <lineage>
        <taxon>Eukaryota</taxon>
        <taxon>Metazoa</taxon>
        <taxon>Ecdysozoa</taxon>
        <taxon>Nematoda</taxon>
        <taxon>Chromadorea</taxon>
        <taxon>Rhabditida</taxon>
        <taxon>Spirurina</taxon>
        <taxon>Spiruromorpha</taxon>
        <taxon>Filarioidea</taxon>
        <taxon>Onchocercidae</taxon>
        <taxon>Litomosoides</taxon>
    </lineage>
</organism>
<comment type="subcellular location">
    <subcellularLocation>
        <location evidence="1">Chromosome</location>
        <location evidence="1">Centromere</location>
        <location evidence="1">Kinetochore</location>
    </subcellularLocation>
</comment>
<dbReference type="InterPro" id="IPR008271">
    <property type="entry name" value="Ser/Thr_kinase_AS"/>
</dbReference>
<dbReference type="EMBL" id="UYRX01000354">
    <property type="protein sequence ID" value="VDK80751.1"/>
    <property type="molecule type" value="Genomic_DNA"/>
</dbReference>
<dbReference type="PROSITE" id="PS00108">
    <property type="entry name" value="PROTEIN_KINASE_ST"/>
    <property type="match status" value="1"/>
</dbReference>
<dbReference type="GO" id="GO:0005634">
    <property type="term" value="C:nucleus"/>
    <property type="evidence" value="ECO:0007669"/>
    <property type="project" value="TreeGrafter"/>
</dbReference>
<dbReference type="SUPFAM" id="SSF56112">
    <property type="entry name" value="Protein kinase-like (PK-like)"/>
    <property type="match status" value="1"/>
</dbReference>
<dbReference type="PANTHER" id="PTHR14030:SF4">
    <property type="entry name" value="BUB1 KINASE, ISOFORM A-RELATED"/>
    <property type="match status" value="1"/>
</dbReference>
<feature type="domain" description="Protein kinase" evidence="9">
    <location>
        <begin position="738"/>
        <end position="1031"/>
    </location>
</feature>
<evidence type="ECO:0000256" key="1">
    <source>
        <dbReference type="ARBA" id="ARBA00004629"/>
    </source>
</evidence>
<keyword evidence="11" id="KW-1185">Reference proteome</keyword>
<dbReference type="InterPro" id="IPR000719">
    <property type="entry name" value="Prot_kinase_dom"/>
</dbReference>
<dbReference type="Proteomes" id="UP000277928">
    <property type="component" value="Unassembled WGS sequence"/>
</dbReference>
<evidence type="ECO:0000256" key="3">
    <source>
        <dbReference type="ARBA" id="ARBA00022741"/>
    </source>
</evidence>
<proteinExistence type="predicted"/>
<evidence type="ECO:0000256" key="4">
    <source>
        <dbReference type="ARBA" id="ARBA00022838"/>
    </source>
</evidence>
<reference evidence="10 11" key="1">
    <citation type="submission" date="2018-08" db="EMBL/GenBank/DDBJ databases">
        <authorList>
            <person name="Laetsch R D."/>
            <person name="Stevens L."/>
            <person name="Kumar S."/>
            <person name="Blaxter L. M."/>
        </authorList>
    </citation>
    <scope>NUCLEOTIDE SEQUENCE [LARGE SCALE GENOMIC DNA]</scope>
</reference>